<sequence>MEQIALLPSCKRKVSLVVAGNIVSGSIPPWLRGYFIRYGSTSSHNHGDNGGGSPDECDFKNGGGLLQKFEFKKGKVLHSIRWIQTEDTKLNENDSRRVNHSLNAVSIPDPCEVIFRRLSATFSNSTQIGTHNVSTANLSVYPFGDQVFIVGEKGLAHRIELG</sequence>
<comment type="similarity">
    <text evidence="2">Belongs to the carotenoid oxygenase family.</text>
</comment>
<evidence type="ECO:0000313" key="5">
    <source>
        <dbReference type="EMBL" id="CAG7721621.1"/>
    </source>
</evidence>
<evidence type="ECO:0000256" key="4">
    <source>
        <dbReference type="ARBA" id="ARBA00023004"/>
    </source>
</evidence>
<comment type="cofactor">
    <cofactor evidence="1">
        <name>Fe(2+)</name>
        <dbReference type="ChEBI" id="CHEBI:29033"/>
    </cofactor>
</comment>
<keyword evidence="4" id="KW-0408">Iron</keyword>
<dbReference type="EMBL" id="CAJVCH010081180">
    <property type="protein sequence ID" value="CAG7721621.1"/>
    <property type="molecule type" value="Genomic_DNA"/>
</dbReference>
<organism evidence="5 6">
    <name type="scientific">Allacma fusca</name>
    <dbReference type="NCBI Taxonomy" id="39272"/>
    <lineage>
        <taxon>Eukaryota</taxon>
        <taxon>Metazoa</taxon>
        <taxon>Ecdysozoa</taxon>
        <taxon>Arthropoda</taxon>
        <taxon>Hexapoda</taxon>
        <taxon>Collembola</taxon>
        <taxon>Symphypleona</taxon>
        <taxon>Sminthuridae</taxon>
        <taxon>Allacma</taxon>
    </lineage>
</organism>
<evidence type="ECO:0000313" key="6">
    <source>
        <dbReference type="Proteomes" id="UP000708208"/>
    </source>
</evidence>
<dbReference type="Proteomes" id="UP000708208">
    <property type="component" value="Unassembled WGS sequence"/>
</dbReference>
<gene>
    <name evidence="5" type="ORF">AFUS01_LOCUS10823</name>
</gene>
<comment type="caution">
    <text evidence="5">The sequence shown here is derived from an EMBL/GenBank/DDBJ whole genome shotgun (WGS) entry which is preliminary data.</text>
</comment>
<keyword evidence="3" id="KW-0479">Metal-binding</keyword>
<evidence type="ECO:0000256" key="3">
    <source>
        <dbReference type="ARBA" id="ARBA00022723"/>
    </source>
</evidence>
<protein>
    <submittedName>
        <fullName evidence="5">Uncharacterized protein</fullName>
    </submittedName>
</protein>
<dbReference type="AlphaFoldDB" id="A0A8J2NQ51"/>
<name>A0A8J2NQ51_9HEXA</name>
<dbReference type="Pfam" id="PF03055">
    <property type="entry name" value="RPE65"/>
    <property type="match status" value="1"/>
</dbReference>
<feature type="non-terminal residue" evidence="5">
    <location>
        <position position="1"/>
    </location>
</feature>
<dbReference type="GO" id="GO:0016702">
    <property type="term" value="F:oxidoreductase activity, acting on single donors with incorporation of molecular oxygen, incorporation of two atoms of oxygen"/>
    <property type="evidence" value="ECO:0007669"/>
    <property type="project" value="InterPro"/>
</dbReference>
<dbReference type="GO" id="GO:0046872">
    <property type="term" value="F:metal ion binding"/>
    <property type="evidence" value="ECO:0007669"/>
    <property type="project" value="UniProtKB-KW"/>
</dbReference>
<evidence type="ECO:0000256" key="2">
    <source>
        <dbReference type="ARBA" id="ARBA00006787"/>
    </source>
</evidence>
<dbReference type="InterPro" id="IPR004294">
    <property type="entry name" value="Carotenoid_Oase"/>
</dbReference>
<evidence type="ECO:0000256" key="1">
    <source>
        <dbReference type="ARBA" id="ARBA00001954"/>
    </source>
</evidence>
<reference evidence="5" key="1">
    <citation type="submission" date="2021-06" db="EMBL/GenBank/DDBJ databases">
        <authorList>
            <person name="Hodson N. C."/>
            <person name="Mongue J. A."/>
            <person name="Jaron S. K."/>
        </authorList>
    </citation>
    <scope>NUCLEOTIDE SEQUENCE</scope>
</reference>
<proteinExistence type="inferred from homology"/>
<dbReference type="OrthoDB" id="1069523at2759"/>
<keyword evidence="6" id="KW-1185">Reference proteome</keyword>
<accession>A0A8J2NQ51</accession>